<comment type="caution">
    <text evidence="1">The sequence shown here is derived from an EMBL/GenBank/DDBJ whole genome shotgun (WGS) entry which is preliminary data.</text>
</comment>
<proteinExistence type="predicted"/>
<dbReference type="RefSeq" id="WP_083082319.1">
    <property type="nucleotide sequence ID" value="NZ_MVHU01000035.1"/>
</dbReference>
<evidence type="ECO:0000313" key="2">
    <source>
        <dbReference type="Proteomes" id="UP000192713"/>
    </source>
</evidence>
<dbReference type="AlphaFoldDB" id="A0A1X0DXT9"/>
<reference evidence="1 2" key="1">
    <citation type="submission" date="2017-02" db="EMBL/GenBank/DDBJ databases">
        <title>The new phylogeny of genus Mycobacterium.</title>
        <authorList>
            <person name="Tortoli E."/>
            <person name="Trovato A."/>
            <person name="Cirillo D.M."/>
        </authorList>
    </citation>
    <scope>NUCLEOTIDE SEQUENCE [LARGE SCALE GENOMIC DNA]</scope>
    <source>
        <strain evidence="1 2">DSM 45093</strain>
    </source>
</reference>
<dbReference type="Proteomes" id="UP000192713">
    <property type="component" value="Unassembled WGS sequence"/>
</dbReference>
<gene>
    <name evidence="1" type="ORF">BST28_18825</name>
</gene>
<protein>
    <submittedName>
        <fullName evidence="1">Uncharacterized protein</fullName>
    </submittedName>
</protein>
<organism evidence="1 2">
    <name type="scientific">Mycolicibacter kumamotonensis</name>
    <dbReference type="NCBI Taxonomy" id="354243"/>
    <lineage>
        <taxon>Bacteria</taxon>
        <taxon>Bacillati</taxon>
        <taxon>Actinomycetota</taxon>
        <taxon>Actinomycetes</taxon>
        <taxon>Mycobacteriales</taxon>
        <taxon>Mycobacteriaceae</taxon>
        <taxon>Mycolicibacter</taxon>
    </lineage>
</organism>
<evidence type="ECO:0000313" key="1">
    <source>
        <dbReference type="EMBL" id="ORA77175.1"/>
    </source>
</evidence>
<sequence>MAYTKTYRRVVPIRKGESMSDVQLKWLVAEGMWRAAESDGLVVQSFKEAPRMNPMDVPPKADRKLGAKSDQFEWRVFEAVAQRA</sequence>
<name>A0A1X0DXT9_9MYCO</name>
<accession>A0A1X0DXT9</accession>
<dbReference type="EMBL" id="MVHU01000035">
    <property type="protein sequence ID" value="ORA77175.1"/>
    <property type="molecule type" value="Genomic_DNA"/>
</dbReference>